<name>A0A2M4CFH1_9DIPT</name>
<accession>A0A2M4CFH1</accession>
<dbReference type="EMBL" id="GGFJ01014922">
    <property type="protein sequence ID" value="MBW64063.1"/>
    <property type="molecule type" value="Transcribed_RNA"/>
</dbReference>
<reference evidence="1" key="1">
    <citation type="submission" date="2018-01" db="EMBL/GenBank/DDBJ databases">
        <title>An insight into the sialome of Amazonian anophelines.</title>
        <authorList>
            <person name="Ribeiro J.M."/>
            <person name="Scarpassa V."/>
            <person name="Calvo E."/>
        </authorList>
    </citation>
    <scope>NUCLEOTIDE SEQUENCE</scope>
    <source>
        <tissue evidence="1">Salivary glands</tissue>
    </source>
</reference>
<evidence type="ECO:0000313" key="1">
    <source>
        <dbReference type="EMBL" id="MBW64063.1"/>
    </source>
</evidence>
<organism evidence="1">
    <name type="scientific">Anopheles marajoara</name>
    <dbReference type="NCBI Taxonomy" id="58244"/>
    <lineage>
        <taxon>Eukaryota</taxon>
        <taxon>Metazoa</taxon>
        <taxon>Ecdysozoa</taxon>
        <taxon>Arthropoda</taxon>
        <taxon>Hexapoda</taxon>
        <taxon>Insecta</taxon>
        <taxon>Pterygota</taxon>
        <taxon>Neoptera</taxon>
        <taxon>Endopterygota</taxon>
        <taxon>Diptera</taxon>
        <taxon>Nematocera</taxon>
        <taxon>Culicoidea</taxon>
        <taxon>Culicidae</taxon>
        <taxon>Anophelinae</taxon>
        <taxon>Anopheles</taxon>
    </lineage>
</organism>
<protein>
    <submittedName>
        <fullName evidence="1">Putative secreted protein</fullName>
    </submittedName>
</protein>
<proteinExistence type="predicted"/>
<sequence length="66" mass="7585">MRLSCAFCPVLGVLVPFPSRSSPFPCSLENFSLPLHSTQTSEALEWIFPKYRARYCRSSATDRRWS</sequence>
<dbReference type="AlphaFoldDB" id="A0A2M4CFH1"/>